<dbReference type="Proteomes" id="UP000270094">
    <property type="component" value="Unassembled WGS sequence"/>
</dbReference>
<protein>
    <submittedName>
        <fullName evidence="2">Uncharacterized protein</fullName>
    </submittedName>
</protein>
<organism evidence="2 3">
    <name type="scientific">Strongylus vulgaris</name>
    <name type="common">Blood worm</name>
    <dbReference type="NCBI Taxonomy" id="40348"/>
    <lineage>
        <taxon>Eukaryota</taxon>
        <taxon>Metazoa</taxon>
        <taxon>Ecdysozoa</taxon>
        <taxon>Nematoda</taxon>
        <taxon>Chromadorea</taxon>
        <taxon>Rhabditida</taxon>
        <taxon>Rhabditina</taxon>
        <taxon>Rhabditomorpha</taxon>
        <taxon>Strongyloidea</taxon>
        <taxon>Strongylidae</taxon>
        <taxon>Strongylus</taxon>
    </lineage>
</organism>
<keyword evidence="3" id="KW-1185">Reference proteome</keyword>
<evidence type="ECO:0000256" key="1">
    <source>
        <dbReference type="SAM" id="MobiDB-lite"/>
    </source>
</evidence>
<name>A0A3P7L5D2_STRVU</name>
<dbReference type="OrthoDB" id="5791506at2759"/>
<evidence type="ECO:0000313" key="3">
    <source>
        <dbReference type="Proteomes" id="UP000270094"/>
    </source>
</evidence>
<reference evidence="2 3" key="1">
    <citation type="submission" date="2018-11" db="EMBL/GenBank/DDBJ databases">
        <authorList>
            <consortium name="Pathogen Informatics"/>
        </authorList>
    </citation>
    <scope>NUCLEOTIDE SEQUENCE [LARGE SCALE GENOMIC DNA]</scope>
</reference>
<accession>A0A3P7L5D2</accession>
<sequence>MSSSCEDECNYECSVSYTYDPNNNKNILSEEDDNDDNRYSLRNLRISGSPNATTKNKVILKDLKSITTIERFASGGPAGDPSPVPHSYDPPTDTITSVSGRATAALCISLEHIASFMQEGSFISENMPEETIRRERNEF</sequence>
<dbReference type="AlphaFoldDB" id="A0A3P7L5D2"/>
<gene>
    <name evidence="2" type="ORF">SVUK_LOCUS9610</name>
</gene>
<feature type="region of interest" description="Disordered" evidence="1">
    <location>
        <begin position="72"/>
        <end position="93"/>
    </location>
</feature>
<evidence type="ECO:0000313" key="2">
    <source>
        <dbReference type="EMBL" id="VDM74612.1"/>
    </source>
</evidence>
<dbReference type="EMBL" id="UYYB01094548">
    <property type="protein sequence ID" value="VDM74612.1"/>
    <property type="molecule type" value="Genomic_DNA"/>
</dbReference>
<proteinExistence type="predicted"/>